<reference evidence="10" key="1">
    <citation type="submission" date="2023-06" db="EMBL/GenBank/DDBJ databases">
        <authorList>
            <person name="Delattre M."/>
        </authorList>
    </citation>
    <scope>NUCLEOTIDE SEQUENCE</scope>
    <source>
        <strain evidence="10">AF72</strain>
    </source>
</reference>
<evidence type="ECO:0000256" key="8">
    <source>
        <dbReference type="RuleBase" id="RU003829"/>
    </source>
</evidence>
<evidence type="ECO:0000259" key="9">
    <source>
        <dbReference type="PROSITE" id="PS50069"/>
    </source>
</evidence>
<dbReference type="InterPro" id="IPR059120">
    <property type="entry name" value="Cullin-like_AB"/>
</dbReference>
<evidence type="ECO:0000256" key="4">
    <source>
        <dbReference type="ARBA" id="ARBA00022786"/>
    </source>
</evidence>
<dbReference type="FunFam" id="1.20.1310.10:FF:000014">
    <property type="entry name" value="Cullin 5"/>
    <property type="match status" value="1"/>
</dbReference>
<keyword evidence="3" id="KW-1017">Isopeptide bond</keyword>
<dbReference type="EMBL" id="CATQJA010002664">
    <property type="protein sequence ID" value="CAJ0582627.1"/>
    <property type="molecule type" value="Genomic_DNA"/>
</dbReference>
<feature type="domain" description="Cullin family profile" evidence="9">
    <location>
        <begin position="460"/>
        <end position="701"/>
    </location>
</feature>
<dbReference type="InterPro" id="IPR001373">
    <property type="entry name" value="Cullin_N"/>
</dbReference>
<comment type="pathway">
    <text evidence="1">Protein modification; protein ubiquitination.</text>
</comment>
<dbReference type="Gene3D" id="1.10.10.10">
    <property type="entry name" value="Winged helix-like DNA-binding domain superfamily/Winged helix DNA-binding domain"/>
    <property type="match status" value="1"/>
</dbReference>
<dbReference type="FunFam" id="1.20.1310.10:FF:000009">
    <property type="entry name" value="Cullin 5"/>
    <property type="match status" value="1"/>
</dbReference>
<dbReference type="InterPro" id="IPR045093">
    <property type="entry name" value="Cullin"/>
</dbReference>
<keyword evidence="5" id="KW-0832">Ubl conjugation</keyword>
<dbReference type="SUPFAM" id="SSF74788">
    <property type="entry name" value="Cullin repeat-like"/>
    <property type="match status" value="1"/>
</dbReference>
<dbReference type="Pfam" id="PF10557">
    <property type="entry name" value="Cullin_Nedd8"/>
    <property type="match status" value="1"/>
</dbReference>
<dbReference type="Pfam" id="PF26557">
    <property type="entry name" value="Cullin_AB"/>
    <property type="match status" value="1"/>
</dbReference>
<keyword evidence="4" id="KW-0833">Ubl conjugation pathway</keyword>
<keyword evidence="11" id="KW-1185">Reference proteome</keyword>
<comment type="similarity">
    <text evidence="2 7 8">Belongs to the cullin family.</text>
</comment>
<dbReference type="InterPro" id="IPR016158">
    <property type="entry name" value="Cullin_homology"/>
</dbReference>
<feature type="non-terminal residue" evidence="10">
    <location>
        <position position="844"/>
    </location>
</feature>
<dbReference type="FunFam" id="3.30.230.130:FF:000004">
    <property type="entry name" value="Cullin 5"/>
    <property type="match status" value="1"/>
</dbReference>
<dbReference type="Gene3D" id="3.30.230.130">
    <property type="entry name" value="Cullin, Chain C, Domain 2"/>
    <property type="match status" value="1"/>
</dbReference>
<evidence type="ECO:0000256" key="7">
    <source>
        <dbReference type="PROSITE-ProRule" id="PRU00330"/>
    </source>
</evidence>
<dbReference type="SUPFAM" id="SSF46785">
    <property type="entry name" value="Winged helix' DNA-binding domain"/>
    <property type="match status" value="1"/>
</dbReference>
<dbReference type="InterPro" id="IPR019559">
    <property type="entry name" value="Cullin_neddylation_domain"/>
</dbReference>
<dbReference type="SMART" id="SM00884">
    <property type="entry name" value="Cullin_Nedd8"/>
    <property type="match status" value="1"/>
</dbReference>
<gene>
    <name evidence="10" type="ORF">MSPICULIGERA_LOCUS20757</name>
</gene>
<dbReference type="InterPro" id="IPR036388">
    <property type="entry name" value="WH-like_DNA-bd_sf"/>
</dbReference>
<dbReference type="SUPFAM" id="SSF75632">
    <property type="entry name" value="Cullin homology domain"/>
    <property type="match status" value="1"/>
</dbReference>
<evidence type="ECO:0000313" key="11">
    <source>
        <dbReference type="Proteomes" id="UP001177023"/>
    </source>
</evidence>
<dbReference type="InterPro" id="IPR036317">
    <property type="entry name" value="Cullin_homology_sf"/>
</dbReference>
<dbReference type="InterPro" id="IPR016159">
    <property type="entry name" value="Cullin_repeat-like_dom_sf"/>
</dbReference>
<dbReference type="Pfam" id="PF00888">
    <property type="entry name" value="Cullin"/>
    <property type="match status" value="1"/>
</dbReference>
<dbReference type="AlphaFoldDB" id="A0AA36D8E7"/>
<evidence type="ECO:0000256" key="3">
    <source>
        <dbReference type="ARBA" id="ARBA00022499"/>
    </source>
</evidence>
<comment type="caution">
    <text evidence="10">The sequence shown here is derived from an EMBL/GenBank/DDBJ whole genome shotgun (WGS) entry which is preliminary data.</text>
</comment>
<protein>
    <recommendedName>
        <fullName evidence="6">Cullin-5</fullName>
    </recommendedName>
</protein>
<dbReference type="GO" id="GO:0006511">
    <property type="term" value="P:ubiquitin-dependent protein catabolic process"/>
    <property type="evidence" value="ECO:0007669"/>
    <property type="project" value="InterPro"/>
</dbReference>
<evidence type="ECO:0000256" key="5">
    <source>
        <dbReference type="ARBA" id="ARBA00022843"/>
    </source>
</evidence>
<dbReference type="Proteomes" id="UP001177023">
    <property type="component" value="Unassembled WGS sequence"/>
</dbReference>
<evidence type="ECO:0000256" key="2">
    <source>
        <dbReference type="ARBA" id="ARBA00006019"/>
    </source>
</evidence>
<evidence type="ECO:0000256" key="1">
    <source>
        <dbReference type="ARBA" id="ARBA00004906"/>
    </source>
</evidence>
<organism evidence="10 11">
    <name type="scientific">Mesorhabditis spiculigera</name>
    <dbReference type="NCBI Taxonomy" id="96644"/>
    <lineage>
        <taxon>Eukaryota</taxon>
        <taxon>Metazoa</taxon>
        <taxon>Ecdysozoa</taxon>
        <taxon>Nematoda</taxon>
        <taxon>Chromadorea</taxon>
        <taxon>Rhabditida</taxon>
        <taxon>Rhabditina</taxon>
        <taxon>Rhabditomorpha</taxon>
        <taxon>Rhabditoidea</taxon>
        <taxon>Rhabditidae</taxon>
        <taxon>Mesorhabditinae</taxon>
        <taxon>Mesorhabditis</taxon>
    </lineage>
</organism>
<dbReference type="SMART" id="SM00182">
    <property type="entry name" value="CULLIN"/>
    <property type="match status" value="1"/>
</dbReference>
<dbReference type="GO" id="GO:0031625">
    <property type="term" value="F:ubiquitin protein ligase binding"/>
    <property type="evidence" value="ECO:0007669"/>
    <property type="project" value="InterPro"/>
</dbReference>
<name>A0AA36D8E7_9BILA</name>
<proteinExistence type="inferred from homology"/>
<dbReference type="PROSITE" id="PS50069">
    <property type="entry name" value="CULLIN_2"/>
    <property type="match status" value="1"/>
</dbReference>
<dbReference type="Gene3D" id="1.20.1310.10">
    <property type="entry name" value="Cullin Repeats"/>
    <property type="match status" value="4"/>
</dbReference>
<sequence>MQQKHPILSRRGSAGDLFAQGPRSVEVAGKKNSFRAVLASSGGSSRRGRGLAVGRCRLVAGHQLEMNGSNLGQKSFEEQWPEVHRVVLDLLYQRAVSKTDWQVMFQTVYYLHSWLDDGDDMIRKALLEDVKVYVKECAQRVNADTKDKDLLPAYIREWTRYFKQTHILPMPFRSLEGTRDGAAHNAIPPLPTTPRDISVKGTMLRVWNRYVFAPIQLRLLNEAMNLIDAERKGFTVDPQLIVGVRESFVSLNASENDPLECYRNEYESCYLNRTVLWYKLAASYFLDHNGVRNYMAYADEKLQEEESRADRYLDQSSKQKLVAACVKVLVAEFEEQLLSECEKLVKSEDVERLRMLYRLIKRTPTGINTVLKCVDAHIRERGTQTMLNNASSITTDPERFVFQLLDMFDGFSSLIREGFYDDARVLTARDQAFCEVVNDATIFKLEFPHVRKGKATAESKCPELLANYCDLLLRKTPLSKRLSGEEIDARLDNVMLVLKYVQNKDIFMRYHKAHLARRLILDMSADQDKEETVVARLRENGMPSDHVNKLFRMLADVELNKDLNQAFRKYLWETSSPLGSQINDLVSIKILNTAAWSQGPHQTDCVKITIPRQLEEYLPVVEDFYKRNHSGRKLQWLHHWSNGTVIFNSDAGRYEIQLTTFQLTVLFCWLDKPDEGLSFETIRLATELPDSELTRTLLSLCPMPPKADSQLLKCAGGPSALNALSDSTIFYLNTQFVPEKNGKPLRGRRVNLIGRLQLGLDAAASSEHEDIVALRALRVQEAIVKVLKMRKQMTAWQLHAELVEQLRHMFLPSRQLMKEQLEWLMENKHIERSTLDINTFIYCN</sequence>
<dbReference type="PANTHER" id="PTHR11932">
    <property type="entry name" value="CULLIN"/>
    <property type="match status" value="1"/>
</dbReference>
<accession>A0AA36D8E7</accession>
<evidence type="ECO:0000313" key="10">
    <source>
        <dbReference type="EMBL" id="CAJ0582627.1"/>
    </source>
</evidence>
<dbReference type="InterPro" id="IPR036390">
    <property type="entry name" value="WH_DNA-bd_sf"/>
</dbReference>
<evidence type="ECO:0000256" key="6">
    <source>
        <dbReference type="ARBA" id="ARBA00040451"/>
    </source>
</evidence>